<evidence type="ECO:0000256" key="5">
    <source>
        <dbReference type="ARBA" id="ARBA00023136"/>
    </source>
</evidence>
<evidence type="ECO:0000256" key="1">
    <source>
        <dbReference type="ARBA" id="ARBA00004635"/>
    </source>
</evidence>
<keyword evidence="4" id="KW-0732">Signal</keyword>
<evidence type="ECO:0000256" key="2">
    <source>
        <dbReference type="ARBA" id="ARBA00007886"/>
    </source>
</evidence>
<proteinExistence type="inferred from homology"/>
<evidence type="ECO:0000259" key="9">
    <source>
        <dbReference type="Pfam" id="PF25198"/>
    </source>
</evidence>
<dbReference type="InterPro" id="IPR038501">
    <property type="entry name" value="Spore_GerAC_C_sf"/>
</dbReference>
<dbReference type="PROSITE" id="PS51257">
    <property type="entry name" value="PROKAR_LIPOPROTEIN"/>
    <property type="match status" value="1"/>
</dbReference>
<dbReference type="Proteomes" id="UP000180175">
    <property type="component" value="Chromosome"/>
</dbReference>
<dbReference type="Gene3D" id="3.30.300.210">
    <property type="entry name" value="Nutrient germinant receptor protein C, domain 3"/>
    <property type="match status" value="1"/>
</dbReference>
<evidence type="ECO:0000256" key="6">
    <source>
        <dbReference type="ARBA" id="ARBA00023139"/>
    </source>
</evidence>
<evidence type="ECO:0000313" key="11">
    <source>
        <dbReference type="EMBL" id="QOY34855.1"/>
    </source>
</evidence>
<evidence type="ECO:0000256" key="3">
    <source>
        <dbReference type="ARBA" id="ARBA00022544"/>
    </source>
</evidence>
<dbReference type="Pfam" id="PF25198">
    <property type="entry name" value="Spore_GerAC_N"/>
    <property type="match status" value="1"/>
</dbReference>
<dbReference type="PANTHER" id="PTHR35789:SF1">
    <property type="entry name" value="SPORE GERMINATION PROTEIN B3"/>
    <property type="match status" value="1"/>
</dbReference>
<dbReference type="EMBL" id="LQXD01000170">
    <property type="protein sequence ID" value="OIJ07507.1"/>
    <property type="molecule type" value="Genomic_DNA"/>
</dbReference>
<evidence type="ECO:0000259" key="8">
    <source>
        <dbReference type="Pfam" id="PF05504"/>
    </source>
</evidence>
<evidence type="ECO:0000313" key="12">
    <source>
        <dbReference type="Proteomes" id="UP000180175"/>
    </source>
</evidence>
<dbReference type="GO" id="GO:0016020">
    <property type="term" value="C:membrane"/>
    <property type="evidence" value="ECO:0007669"/>
    <property type="project" value="UniProtKB-SubCell"/>
</dbReference>
<organism evidence="10 12">
    <name type="scientific">Anaerobacillus isosaccharinicus</name>
    <dbReference type="NCBI Taxonomy" id="1532552"/>
    <lineage>
        <taxon>Bacteria</taxon>
        <taxon>Bacillati</taxon>
        <taxon>Bacillota</taxon>
        <taxon>Bacilli</taxon>
        <taxon>Bacillales</taxon>
        <taxon>Bacillaceae</taxon>
        <taxon>Anaerobacillus</taxon>
    </lineage>
</organism>
<keyword evidence="12" id="KW-1185">Reference proteome</keyword>
<keyword evidence="5" id="KW-0472">Membrane</keyword>
<evidence type="ECO:0000256" key="4">
    <source>
        <dbReference type="ARBA" id="ARBA00022729"/>
    </source>
</evidence>
<dbReference type="InterPro" id="IPR057336">
    <property type="entry name" value="GerAC_N"/>
</dbReference>
<dbReference type="NCBIfam" id="TIGR02887">
    <property type="entry name" value="spore_ger_x_C"/>
    <property type="match status" value="1"/>
</dbReference>
<comment type="subcellular location">
    <subcellularLocation>
        <location evidence="1">Membrane</location>
        <topology evidence="1">Lipid-anchor</topology>
    </subcellularLocation>
</comment>
<dbReference type="AlphaFoldDB" id="A0A1S2L6X2"/>
<evidence type="ECO:0000256" key="7">
    <source>
        <dbReference type="ARBA" id="ARBA00023288"/>
    </source>
</evidence>
<accession>A0A1S2L6X2</accession>
<dbReference type="PANTHER" id="PTHR35789">
    <property type="entry name" value="SPORE GERMINATION PROTEIN B3"/>
    <property type="match status" value="1"/>
</dbReference>
<keyword evidence="7" id="KW-0449">Lipoprotein</keyword>
<dbReference type="RefSeq" id="WP_071318788.1">
    <property type="nucleotide sequence ID" value="NZ_CP063356.2"/>
</dbReference>
<reference evidence="10 12" key="1">
    <citation type="submission" date="2016-10" db="EMBL/GenBank/DDBJ databases">
        <title>Draft genome sequences of four alkaliphilic bacteria belonging to the Anaerobacillus genus.</title>
        <authorList>
            <person name="Bassil N.M."/>
            <person name="Lloyd J.R."/>
        </authorList>
    </citation>
    <scope>NUCLEOTIDE SEQUENCE [LARGE SCALE GENOMIC DNA]</scope>
    <source>
        <strain evidence="10 12">NB2006</strain>
    </source>
</reference>
<dbReference type="GO" id="GO:0009847">
    <property type="term" value="P:spore germination"/>
    <property type="evidence" value="ECO:0007669"/>
    <property type="project" value="InterPro"/>
</dbReference>
<dbReference type="EMBL" id="CP063356">
    <property type="protein sequence ID" value="QOY34855.1"/>
    <property type="molecule type" value="Genomic_DNA"/>
</dbReference>
<feature type="domain" description="Spore germination GerAC-like C-terminal" evidence="8">
    <location>
        <begin position="199"/>
        <end position="367"/>
    </location>
</feature>
<dbReference type="Pfam" id="PF05504">
    <property type="entry name" value="Spore_GerAC"/>
    <property type="match status" value="1"/>
</dbReference>
<reference evidence="11 12" key="3">
    <citation type="journal article" date="2019" name="Int. J. Syst. Evol. Microbiol.">
        <title>Anaerobacillus isosaccharinicus sp. nov., an alkaliphilic bacterium which degrades isosaccharinic acid.</title>
        <authorList>
            <person name="Bassil N.M."/>
            <person name="Lloyd J.R."/>
        </authorList>
    </citation>
    <scope>NUCLEOTIDE SEQUENCE [LARGE SCALE GENOMIC DNA]</scope>
    <source>
        <strain evidence="11 12">NB2006</strain>
    </source>
</reference>
<sequence length="370" mass="42146">MRKLLFLLGTLLFITGCAQERIVEDLGFIHSAAYELNESENAEKEGKLIMTITLPQIAPTAEDKLTLTTTANTSKEGRTQLSRQTERVLVSGQLRTALFSDNLARVGFLDTIDTLKRDHSIGLNVKIIVVNGSSKELLMGEYPQHPRIGRYIYEMIEKEAQTHVTVDTTLYEFIRDYHDDGIDPIVPLIKKGKEELILNGIGLLKGDQLVMEVHPKDGRVFKMLHGDYLGGTITKEIHLKNEPKEDDYLYISFNTLESKRKVMVKSPSEIQVNLEVKGGIDEYTGHLELTEDEVQKEIEKDLAKYIKEIGEKLIKEMQEKQTDSLGFGQYVRNQSSYNSWKKMNWKEEVYPDAKITFNIDVKLKGFGSVK</sequence>
<name>A0A1S2L6X2_9BACI</name>
<reference evidence="11 12" key="2">
    <citation type="journal article" date="2017" name="Genome Announc.">
        <title>Draft Genome Sequences of Four Alkaliphilic Bacteria Belonging to the Anaerobacillus Genus.</title>
        <authorList>
            <person name="Bassil N.M."/>
            <person name="Lloyd J.R."/>
        </authorList>
    </citation>
    <scope>NUCLEOTIDE SEQUENCE [LARGE SCALE GENOMIC DNA]</scope>
    <source>
        <strain evidence="11 12">NB2006</strain>
    </source>
</reference>
<protein>
    <submittedName>
        <fullName evidence="11">Ger(X)C family spore germination protein</fullName>
    </submittedName>
</protein>
<dbReference type="InterPro" id="IPR046953">
    <property type="entry name" value="Spore_GerAC-like_C"/>
</dbReference>
<feature type="domain" description="Spore germination protein N-terminal" evidence="9">
    <location>
        <begin position="20"/>
        <end position="190"/>
    </location>
</feature>
<evidence type="ECO:0000313" key="10">
    <source>
        <dbReference type="EMBL" id="OIJ07507.1"/>
    </source>
</evidence>
<gene>
    <name evidence="11" type="ORF">AWH56_019345</name>
    <name evidence="10" type="ORF">AWH56_20320</name>
</gene>
<reference evidence="11" key="4">
    <citation type="submission" date="2020-10" db="EMBL/GenBank/DDBJ databases">
        <authorList>
            <person name="Bassil N.M."/>
            <person name="Lloyd J.R."/>
        </authorList>
    </citation>
    <scope>NUCLEOTIDE SEQUENCE</scope>
    <source>
        <strain evidence="11">NB2006</strain>
    </source>
</reference>
<keyword evidence="3" id="KW-0309">Germination</keyword>
<keyword evidence="6" id="KW-0564">Palmitate</keyword>
<comment type="similarity">
    <text evidence="2">Belongs to the GerABKC lipoprotein family.</text>
</comment>
<dbReference type="OrthoDB" id="2592518at2"/>
<dbReference type="InterPro" id="IPR008844">
    <property type="entry name" value="Spore_GerAC-like"/>
</dbReference>
<dbReference type="KEGG" id="aia:AWH56_019345"/>